<dbReference type="Pfam" id="PF13089">
    <property type="entry name" value="PP_kinase_N"/>
    <property type="match status" value="1"/>
</dbReference>
<dbReference type="GO" id="GO:0009358">
    <property type="term" value="C:polyphosphate kinase complex"/>
    <property type="evidence" value="ECO:0007669"/>
    <property type="project" value="InterPro"/>
</dbReference>
<evidence type="ECO:0000256" key="3">
    <source>
        <dbReference type="ARBA" id="ARBA00022741"/>
    </source>
</evidence>
<dbReference type="Gene3D" id="1.20.58.310">
    <property type="entry name" value="Polyphosphate kinase N-terminal domain"/>
    <property type="match status" value="1"/>
</dbReference>
<feature type="domain" description="Polyphosphate kinase C-terminal" evidence="11">
    <location>
        <begin position="527"/>
        <end position="690"/>
    </location>
</feature>
<keyword evidence="1 6" id="KW-0597">Phosphoprotein</keyword>
<evidence type="ECO:0000256" key="5">
    <source>
        <dbReference type="ARBA" id="ARBA00022840"/>
    </source>
</evidence>
<keyword evidence="4 6" id="KW-0418">Kinase</keyword>
<dbReference type="InterPro" id="IPR003414">
    <property type="entry name" value="PP_kinase"/>
</dbReference>
<feature type="region of interest" description="Disordered" evidence="8">
    <location>
        <begin position="1"/>
        <end position="21"/>
    </location>
</feature>
<dbReference type="NCBIfam" id="NF003921">
    <property type="entry name" value="PRK05443.2-2"/>
    <property type="match status" value="1"/>
</dbReference>
<evidence type="ECO:0000259" key="10">
    <source>
        <dbReference type="Pfam" id="PF13089"/>
    </source>
</evidence>
<evidence type="ECO:0000256" key="8">
    <source>
        <dbReference type="SAM" id="MobiDB-lite"/>
    </source>
</evidence>
<keyword evidence="2 6" id="KW-0808">Transferase</keyword>
<feature type="binding site" evidence="6">
    <location>
        <position position="399"/>
    </location>
    <ligand>
        <name>Mg(2+)</name>
        <dbReference type="ChEBI" id="CHEBI:18420"/>
    </ligand>
</feature>
<evidence type="ECO:0000313" key="13">
    <source>
        <dbReference type="EMBL" id="MEJ8569343.1"/>
    </source>
</evidence>
<reference evidence="13 14" key="1">
    <citation type="submission" date="2024-02" db="EMBL/GenBank/DDBJ databases">
        <title>A novel Wenzhouxiangellaceae bacterium, isolated from coastal sediments.</title>
        <authorList>
            <person name="Du Z.-J."/>
            <person name="Ye Y.-Q."/>
            <person name="Zhang X.-Y."/>
        </authorList>
    </citation>
    <scope>NUCLEOTIDE SEQUENCE [LARGE SCALE GENOMIC DNA]</scope>
    <source>
        <strain evidence="13 14">CH-27</strain>
    </source>
</reference>
<dbReference type="CDD" id="cd09168">
    <property type="entry name" value="PLDc_PaPPK1_C2_like"/>
    <property type="match status" value="1"/>
</dbReference>
<keyword evidence="6" id="KW-0479">Metal-binding</keyword>
<feature type="domain" description="Polyphosphate kinase middle" evidence="9">
    <location>
        <begin position="146"/>
        <end position="327"/>
    </location>
</feature>
<dbReference type="GO" id="GO:0046872">
    <property type="term" value="F:metal ion binding"/>
    <property type="evidence" value="ECO:0007669"/>
    <property type="project" value="UniProtKB-KW"/>
</dbReference>
<dbReference type="InterPro" id="IPR025198">
    <property type="entry name" value="PPK_N_dom"/>
</dbReference>
<organism evidence="13 14">
    <name type="scientific">Elongatibacter sediminis</name>
    <dbReference type="NCBI Taxonomy" id="3119006"/>
    <lineage>
        <taxon>Bacteria</taxon>
        <taxon>Pseudomonadati</taxon>
        <taxon>Pseudomonadota</taxon>
        <taxon>Gammaproteobacteria</taxon>
        <taxon>Chromatiales</taxon>
        <taxon>Wenzhouxiangellaceae</taxon>
        <taxon>Elongatibacter</taxon>
    </lineage>
</organism>
<comment type="catalytic activity">
    <reaction evidence="6 7">
        <text>[phosphate](n) + ATP = [phosphate](n+1) + ADP</text>
        <dbReference type="Rhea" id="RHEA:19573"/>
        <dbReference type="Rhea" id="RHEA-COMP:9859"/>
        <dbReference type="Rhea" id="RHEA-COMP:14280"/>
        <dbReference type="ChEBI" id="CHEBI:16838"/>
        <dbReference type="ChEBI" id="CHEBI:30616"/>
        <dbReference type="ChEBI" id="CHEBI:456216"/>
        <dbReference type="EC" id="2.7.4.1"/>
    </reaction>
</comment>
<dbReference type="NCBIfam" id="TIGR03705">
    <property type="entry name" value="poly_P_kin"/>
    <property type="match status" value="1"/>
</dbReference>
<evidence type="ECO:0000259" key="11">
    <source>
        <dbReference type="Pfam" id="PF13090"/>
    </source>
</evidence>
<proteinExistence type="inferred from homology"/>
<keyword evidence="6" id="KW-0460">Magnesium</keyword>
<comment type="PTM">
    <text evidence="6 7">An intermediate of this reaction is the autophosphorylated ppk in which a phosphate is covalently linked to a histidine residue through a N-P bond.</text>
</comment>
<feature type="binding site" evidence="6">
    <location>
        <position position="588"/>
    </location>
    <ligand>
        <name>ATP</name>
        <dbReference type="ChEBI" id="CHEBI:30616"/>
    </ligand>
</feature>
<comment type="caution">
    <text evidence="13">The sequence shown here is derived from an EMBL/GenBank/DDBJ whole genome shotgun (WGS) entry which is preliminary data.</text>
</comment>
<evidence type="ECO:0000313" key="14">
    <source>
        <dbReference type="Proteomes" id="UP001359886"/>
    </source>
</evidence>
<evidence type="ECO:0000259" key="9">
    <source>
        <dbReference type="Pfam" id="PF02503"/>
    </source>
</evidence>
<dbReference type="SUPFAM" id="SSF56024">
    <property type="entry name" value="Phospholipase D/nuclease"/>
    <property type="match status" value="2"/>
</dbReference>
<dbReference type="Pfam" id="PF17941">
    <property type="entry name" value="PP_kinase_C_1"/>
    <property type="match status" value="1"/>
</dbReference>
<dbReference type="SUPFAM" id="SSF143724">
    <property type="entry name" value="PHP14-like"/>
    <property type="match status" value="1"/>
</dbReference>
<dbReference type="PIRSF" id="PIRSF015589">
    <property type="entry name" value="PP_kinase"/>
    <property type="match status" value="1"/>
</dbReference>
<dbReference type="AlphaFoldDB" id="A0AAW9RML5"/>
<dbReference type="RefSeq" id="WP_354696666.1">
    <property type="nucleotide sequence ID" value="NZ_JAZHOG010000013.1"/>
</dbReference>
<keyword evidence="5 6" id="KW-0067">ATP-binding</keyword>
<dbReference type="InterPro" id="IPR036830">
    <property type="entry name" value="PP_kinase_middle_dom_sf"/>
</dbReference>
<comment type="caution">
    <text evidence="6">Lacks conserved residue(s) required for the propagation of feature annotation.</text>
</comment>
<dbReference type="Pfam" id="PF13090">
    <property type="entry name" value="PP_kinase_C"/>
    <property type="match status" value="1"/>
</dbReference>
<accession>A0AAW9RML5</accession>
<dbReference type="GO" id="GO:0005524">
    <property type="term" value="F:ATP binding"/>
    <property type="evidence" value="ECO:0007669"/>
    <property type="project" value="UniProtKB-KW"/>
</dbReference>
<dbReference type="NCBIfam" id="NF003917">
    <property type="entry name" value="PRK05443.1-1"/>
    <property type="match status" value="1"/>
</dbReference>
<feature type="binding site" evidence="6">
    <location>
        <position position="616"/>
    </location>
    <ligand>
        <name>ATP</name>
        <dbReference type="ChEBI" id="CHEBI:30616"/>
    </ligand>
</feature>
<evidence type="ECO:0000256" key="4">
    <source>
        <dbReference type="ARBA" id="ARBA00022777"/>
    </source>
</evidence>
<evidence type="ECO:0000256" key="1">
    <source>
        <dbReference type="ARBA" id="ARBA00022553"/>
    </source>
</evidence>
<comment type="similarity">
    <text evidence="6 7">Belongs to the polyphosphate kinase 1 (PPK1) family.</text>
</comment>
<keyword evidence="3 6" id="KW-0547">Nucleotide-binding</keyword>
<evidence type="ECO:0000259" key="12">
    <source>
        <dbReference type="Pfam" id="PF17941"/>
    </source>
</evidence>
<feature type="binding site" evidence="6">
    <location>
        <position position="492"/>
    </location>
    <ligand>
        <name>ATP</name>
        <dbReference type="ChEBI" id="CHEBI:30616"/>
    </ligand>
</feature>
<feature type="binding site" evidence="6">
    <location>
        <position position="429"/>
    </location>
    <ligand>
        <name>Mg(2+)</name>
        <dbReference type="ChEBI" id="CHEBI:18420"/>
    </ligand>
</feature>
<dbReference type="GO" id="GO:0008976">
    <property type="term" value="F:polyphosphate kinase activity"/>
    <property type="evidence" value="ECO:0007669"/>
    <property type="project" value="UniProtKB-UniRule"/>
</dbReference>
<dbReference type="EC" id="2.7.4.1" evidence="6 7"/>
<dbReference type="Proteomes" id="UP001359886">
    <property type="component" value="Unassembled WGS sequence"/>
</dbReference>
<name>A0AAW9RML5_9GAMM</name>
<comment type="cofactor">
    <cofactor evidence="6">
        <name>Mg(2+)</name>
        <dbReference type="ChEBI" id="CHEBI:18420"/>
    </cofactor>
</comment>
<evidence type="ECO:0000256" key="7">
    <source>
        <dbReference type="RuleBase" id="RU003800"/>
    </source>
</evidence>
<dbReference type="PANTHER" id="PTHR30218">
    <property type="entry name" value="POLYPHOSPHATE KINASE"/>
    <property type="match status" value="1"/>
</dbReference>
<dbReference type="Gene3D" id="3.30.870.10">
    <property type="entry name" value="Endonuclease Chain A"/>
    <property type="match status" value="2"/>
</dbReference>
<gene>
    <name evidence="13" type="primary">ppk1</name>
    <name evidence="6" type="synonym">ppk</name>
    <name evidence="13" type="ORF">V3330_17085</name>
</gene>
<comment type="function">
    <text evidence="6 7">Catalyzes the reversible transfer of the terminal phosphate of ATP to form a long-chain polyphosphate (polyP).</text>
</comment>
<dbReference type="Gene3D" id="3.30.1840.10">
    <property type="entry name" value="Polyphosphate kinase middle domain"/>
    <property type="match status" value="1"/>
</dbReference>
<dbReference type="InterPro" id="IPR025200">
    <property type="entry name" value="PPK_C_dom2"/>
</dbReference>
<dbReference type="SUPFAM" id="SSF140356">
    <property type="entry name" value="PPK N-terminal domain-like"/>
    <property type="match status" value="1"/>
</dbReference>
<evidence type="ECO:0000256" key="6">
    <source>
        <dbReference type="HAMAP-Rule" id="MF_00347"/>
    </source>
</evidence>
<dbReference type="Pfam" id="PF02503">
    <property type="entry name" value="PP_kinase"/>
    <property type="match status" value="1"/>
</dbReference>
<feature type="active site" description="Phosphohistidine intermediate" evidence="6">
    <location>
        <position position="459"/>
    </location>
</feature>
<evidence type="ECO:0000256" key="2">
    <source>
        <dbReference type="ARBA" id="ARBA00022679"/>
    </source>
</evidence>
<dbReference type="GO" id="GO:0006799">
    <property type="term" value="P:polyphosphate biosynthetic process"/>
    <property type="evidence" value="ECO:0007669"/>
    <property type="project" value="UniProtKB-UniRule"/>
</dbReference>
<feature type="domain" description="Polyphosphate kinase C-terminal" evidence="12">
    <location>
        <begin position="356"/>
        <end position="518"/>
    </location>
</feature>
<dbReference type="HAMAP" id="MF_00347">
    <property type="entry name" value="Polyphosphate_kinase"/>
    <property type="match status" value="1"/>
</dbReference>
<dbReference type="InterPro" id="IPR036832">
    <property type="entry name" value="PPK_N_dom_sf"/>
</dbReference>
<dbReference type="NCBIfam" id="NF003918">
    <property type="entry name" value="PRK05443.1-2"/>
    <property type="match status" value="1"/>
</dbReference>
<dbReference type="EMBL" id="JAZHOG010000013">
    <property type="protein sequence ID" value="MEJ8569343.1"/>
    <property type="molecule type" value="Genomic_DNA"/>
</dbReference>
<dbReference type="InterPro" id="IPR024953">
    <property type="entry name" value="PP_kinase_middle"/>
</dbReference>
<feature type="domain" description="Polyphosphate kinase N-terminal" evidence="10">
    <location>
        <begin position="31"/>
        <end position="136"/>
    </location>
</feature>
<sequence length="709" mass="79775">MGEVASISRRDGARQGPDIPGTVGLRDPRLYINRELSQLEFIGRVLRQAVDEQVPLLERLRFLCITCLLVDEFFEVRVASLKQRIQHGAARPEADGMTPSGTLQAIRDAVLHLVAEQYRVLDEVLVPALAAEEIRFLAPGDWTGRQRDWLHKHFRDELMPVLSPLGLDPVHPFPRILSKSLNCAVELRGKDAFGRDASMALVRAPRSLPRVIHIPASHTRGAHDFVLLGAVLQAFAADLFPGMEVLGSHQFRVTRNSELLVDEDEIENLASALEGELAERGFAAAVRLETTTTCPPPIEKFLASQFGLQPDDIYHYSGPVNLNRLSEAITLIDRPDLKYPVFEPVIRSYLAGEPDWFDVLRRRDIMLHHPYESFQPVIDLLRQASRDPQVLAISQTLYRTGIDSQIVNLLVDAARNGKDVTVVVEIRARFDEEANISLATRLQRAGVQVVYGVVGRKTHAKMLMIVRRETRQIRKYVHLGTGNYHSGTATLYTDIGLLTSDPEITEDVSLVFRQLSGRGRLYGLKRLMHSPFTLHKQLIEKIKREEKNAREGLPAGIDVKLNALTEPKIIKALYSASRAGVPIRLLVRGMCCLRPGVPGVSETIEVRSVIGRFLEHARIYRFENAGDAEYWGSSADWMERNLVQRVEVAFPIDDPALRERIDEEIFNIPWRDNMIGWCLGADGTYRPNPSSGDVKAKHPQQRLLKVIKP</sequence>
<dbReference type="InterPro" id="IPR041108">
    <property type="entry name" value="PP_kinase_C_1"/>
</dbReference>
<keyword evidence="14" id="KW-1185">Reference proteome</keyword>
<protein>
    <recommendedName>
        <fullName evidence="6 7">Polyphosphate kinase</fullName>
        <ecNumber evidence="6 7">2.7.4.1</ecNumber>
    </recommendedName>
    <alternativeName>
        <fullName evidence="6">ATP-polyphosphate phosphotransferase</fullName>
    </alternativeName>
    <alternativeName>
        <fullName evidence="6">Polyphosphoric acid kinase</fullName>
    </alternativeName>
</protein>
<dbReference type="PANTHER" id="PTHR30218:SF0">
    <property type="entry name" value="POLYPHOSPHATE KINASE"/>
    <property type="match status" value="1"/>
</dbReference>